<gene>
    <name evidence="2" type="ORF">M422DRAFT_251169</name>
</gene>
<evidence type="ECO:0000313" key="3">
    <source>
        <dbReference type="Proteomes" id="UP000054279"/>
    </source>
</evidence>
<organism evidence="2 3">
    <name type="scientific">Sphaerobolus stellatus (strain SS14)</name>
    <dbReference type="NCBI Taxonomy" id="990650"/>
    <lineage>
        <taxon>Eukaryota</taxon>
        <taxon>Fungi</taxon>
        <taxon>Dikarya</taxon>
        <taxon>Basidiomycota</taxon>
        <taxon>Agaricomycotina</taxon>
        <taxon>Agaricomycetes</taxon>
        <taxon>Phallomycetidae</taxon>
        <taxon>Geastrales</taxon>
        <taxon>Sphaerobolaceae</taxon>
        <taxon>Sphaerobolus</taxon>
    </lineage>
</organism>
<dbReference type="HOGENOM" id="CLU_869251_0_0_1"/>
<accession>A0A0C9VEE1</accession>
<feature type="region of interest" description="Disordered" evidence="1">
    <location>
        <begin position="166"/>
        <end position="264"/>
    </location>
</feature>
<dbReference type="AlphaFoldDB" id="A0A0C9VEE1"/>
<name>A0A0C9VEE1_SPHS4</name>
<feature type="compositionally biased region" description="Polar residues" evidence="1">
    <location>
        <begin position="229"/>
        <end position="246"/>
    </location>
</feature>
<evidence type="ECO:0000256" key="1">
    <source>
        <dbReference type="SAM" id="MobiDB-lite"/>
    </source>
</evidence>
<keyword evidence="3" id="KW-1185">Reference proteome</keyword>
<dbReference type="EMBL" id="KN837112">
    <property type="protein sequence ID" value="KIJ45394.1"/>
    <property type="molecule type" value="Genomic_DNA"/>
</dbReference>
<sequence length="320" mass="33740">MGVSKWRSIRIPSRSLFKDTALSPQCTLLAWPLPDCNLRPVLLLGGSSRNPYQRLYHHQTSTCHLLISSTLVKFSVISDIDLITPLVLNRAEYGPRVHGSCAGGDFPQAASPANYLALAHGAKSSPKGSPGVAPSAGPQLAPSSKDVLSVLLHIAKCEVVNASTVPPQQAAPGINPSISDNGTLNGVNGVVTDRHEQVINPSTTSNRTRPLPSRTRAAVHPPDTGMRAANSTHTLSSSEPGSQGSRPRSKTEGAAKNNTGIIGSDRIAIMADHVPQSNDDSKSSPSSNLISRSTGDRHIISQGLTPNIFIHCLGSSHHKV</sequence>
<proteinExistence type="predicted"/>
<evidence type="ECO:0000313" key="2">
    <source>
        <dbReference type="EMBL" id="KIJ45394.1"/>
    </source>
</evidence>
<dbReference type="Proteomes" id="UP000054279">
    <property type="component" value="Unassembled WGS sequence"/>
</dbReference>
<feature type="region of interest" description="Disordered" evidence="1">
    <location>
        <begin position="120"/>
        <end position="140"/>
    </location>
</feature>
<feature type="compositionally biased region" description="Polar residues" evidence="1">
    <location>
        <begin position="199"/>
        <end position="208"/>
    </location>
</feature>
<protein>
    <submittedName>
        <fullName evidence="2">Uncharacterized protein</fullName>
    </submittedName>
</protein>
<feature type="compositionally biased region" description="Polar residues" evidence="1">
    <location>
        <begin position="176"/>
        <end position="186"/>
    </location>
</feature>
<reference evidence="2 3" key="1">
    <citation type="submission" date="2014-06" db="EMBL/GenBank/DDBJ databases">
        <title>Evolutionary Origins and Diversification of the Mycorrhizal Mutualists.</title>
        <authorList>
            <consortium name="DOE Joint Genome Institute"/>
            <consortium name="Mycorrhizal Genomics Consortium"/>
            <person name="Kohler A."/>
            <person name="Kuo A."/>
            <person name="Nagy L.G."/>
            <person name="Floudas D."/>
            <person name="Copeland A."/>
            <person name="Barry K.W."/>
            <person name="Cichocki N."/>
            <person name="Veneault-Fourrey C."/>
            <person name="LaButti K."/>
            <person name="Lindquist E.A."/>
            <person name="Lipzen A."/>
            <person name="Lundell T."/>
            <person name="Morin E."/>
            <person name="Murat C."/>
            <person name="Riley R."/>
            <person name="Ohm R."/>
            <person name="Sun H."/>
            <person name="Tunlid A."/>
            <person name="Henrissat B."/>
            <person name="Grigoriev I.V."/>
            <person name="Hibbett D.S."/>
            <person name="Martin F."/>
        </authorList>
    </citation>
    <scope>NUCLEOTIDE SEQUENCE [LARGE SCALE GENOMIC DNA]</scope>
    <source>
        <strain evidence="2 3">SS14</strain>
    </source>
</reference>